<feature type="site" description="Electron transfer via tryptophanyl radical" evidence="6">
    <location>
        <position position="352"/>
    </location>
</feature>
<feature type="binding site" evidence="5">
    <location>
        <position position="265"/>
    </location>
    <ligand>
        <name>FAD</name>
        <dbReference type="ChEBI" id="CHEBI:57692"/>
    </ligand>
</feature>
<keyword evidence="9" id="KW-0456">Lyase</keyword>
<name>A0A1J5TQ86_9ARCH</name>
<dbReference type="InterPro" id="IPR018394">
    <property type="entry name" value="DNA_photolyase_1_CS_C"/>
</dbReference>
<keyword evidence="3 5" id="KW-0274">FAD</keyword>
<dbReference type="InterPro" id="IPR002081">
    <property type="entry name" value="Cryptochrome/DNA_photolyase_1"/>
</dbReference>
<dbReference type="Gene3D" id="1.25.40.80">
    <property type="match status" value="1"/>
</dbReference>
<evidence type="ECO:0000256" key="3">
    <source>
        <dbReference type="ARBA" id="ARBA00022827"/>
    </source>
</evidence>
<comment type="caution">
    <text evidence="9">The sequence shown here is derived from an EMBL/GenBank/DDBJ whole genome shotgun (WGS) entry which is preliminary data.</text>
</comment>
<proteinExistence type="inferred from homology"/>
<dbReference type="Pfam" id="PF03441">
    <property type="entry name" value="FAD_binding_7"/>
    <property type="match status" value="1"/>
</dbReference>
<dbReference type="InterPro" id="IPR014729">
    <property type="entry name" value="Rossmann-like_a/b/a_fold"/>
</dbReference>
<dbReference type="InterPro" id="IPR006050">
    <property type="entry name" value="DNA_photolyase_N"/>
</dbReference>
<evidence type="ECO:0000256" key="7">
    <source>
        <dbReference type="RuleBase" id="RU004182"/>
    </source>
</evidence>
<dbReference type="InterPro" id="IPR005101">
    <property type="entry name" value="Cryptochr/Photolyase_FAD-bd"/>
</dbReference>
<feature type="site" description="Electron transfer via tryptophanyl radical" evidence="6">
    <location>
        <position position="375"/>
    </location>
</feature>
<dbReference type="GO" id="GO:0006950">
    <property type="term" value="P:response to stress"/>
    <property type="evidence" value="ECO:0007669"/>
    <property type="project" value="UniProtKB-ARBA"/>
</dbReference>
<dbReference type="PROSITE" id="PS51645">
    <property type="entry name" value="PHR_CRY_ALPHA_BETA"/>
    <property type="match status" value="1"/>
</dbReference>
<feature type="binding site" evidence="5">
    <location>
        <begin position="365"/>
        <end position="367"/>
    </location>
    <ligand>
        <name>FAD</name>
        <dbReference type="ChEBI" id="CHEBI:57692"/>
    </ligand>
</feature>
<dbReference type="Pfam" id="PF00875">
    <property type="entry name" value="DNA_photolyase"/>
    <property type="match status" value="1"/>
</dbReference>
<evidence type="ECO:0000256" key="4">
    <source>
        <dbReference type="ARBA" id="ARBA00022991"/>
    </source>
</evidence>
<feature type="domain" description="Photolyase/cryptochrome alpha/beta" evidence="8">
    <location>
        <begin position="2"/>
        <end position="128"/>
    </location>
</feature>
<evidence type="ECO:0000313" key="10">
    <source>
        <dbReference type="Proteomes" id="UP000183615"/>
    </source>
</evidence>
<evidence type="ECO:0000259" key="8">
    <source>
        <dbReference type="PROSITE" id="PS51645"/>
    </source>
</evidence>
<keyword evidence="2 5" id="KW-0285">Flavoprotein</keyword>
<comment type="similarity">
    <text evidence="7">Belongs to the DNA photolyase family.</text>
</comment>
<dbReference type="SUPFAM" id="SSF48173">
    <property type="entry name" value="Cryptochrome/photolyase FAD-binding domain"/>
    <property type="match status" value="1"/>
</dbReference>
<dbReference type="PROSITE" id="PS00691">
    <property type="entry name" value="DNA_PHOTOLYASES_1_2"/>
    <property type="match status" value="1"/>
</dbReference>
<sequence>MSNCLVWFHNDLRLFDNPALSLASKSDKKVIPVFIWSPGEANDWHLGGAAKWWLNYSLEALSLDLRKIGSELIIKKGETENVISELVEKYEITEIFMNRRFEPKIVERDNKIIKNINVEVTVSNGNLLFNPEDIKTGQGKNYTVFTPFWKNCKLQKEPRAPLKKPTELNTPESWPMSLPIKDLNLLPRIKWDSNIKRTWKPGEKSAKKTLKKFLVNNGSNYGKNRNIPGIKGTSRLSPHLRFGEISPHLIWHESKKYHNKGVEHFVREVGWREFSYHLLNNFPFLTNKPLRPEFENFPWSPNKKYLESWKKGMTGYPIVDAGMRELWSTGWMHNRVRMIVASFLVKHLLLDWKEGADWFWDTLVDADLASNTSGWQWTAGCGADAAPYFRVFNPILQGKRFDSNGDYVRKWVPEISKLPNEKIHTPWEVSKDELHKYDVVLGKTYPGPIVDHVEARNIALEAFDKLMAEKRKVP</sequence>
<dbReference type="AlphaFoldDB" id="A0A1J5TQ86"/>
<gene>
    <name evidence="9" type="ORF">BET99_04550</name>
</gene>
<dbReference type="EMBL" id="MIYZ01000016">
    <property type="protein sequence ID" value="OIR22355.1"/>
    <property type="molecule type" value="Genomic_DNA"/>
</dbReference>
<dbReference type="PANTHER" id="PTHR11455:SF9">
    <property type="entry name" value="CRYPTOCHROME CIRCADIAN CLOCK 5 ISOFORM X1"/>
    <property type="match status" value="1"/>
</dbReference>
<accession>A0A1J5TQ86</accession>
<organism evidence="9 10">
    <name type="scientific">Marine Group III euryarchaeote CG-Epi2</name>
    <dbReference type="NCBI Taxonomy" id="1888996"/>
    <lineage>
        <taxon>Archaea</taxon>
        <taxon>Methanobacteriati</taxon>
        <taxon>Thermoplasmatota</taxon>
        <taxon>Thermoplasmata</taxon>
        <taxon>Candidatus Thermoprofundales</taxon>
    </lineage>
</organism>
<dbReference type="PROSITE" id="PS00394">
    <property type="entry name" value="DNA_PHOTOLYASES_1_1"/>
    <property type="match status" value="1"/>
</dbReference>
<feature type="binding site" evidence="5">
    <location>
        <position position="221"/>
    </location>
    <ligand>
        <name>FAD</name>
        <dbReference type="ChEBI" id="CHEBI:57692"/>
    </ligand>
</feature>
<dbReference type="InterPro" id="IPR036155">
    <property type="entry name" value="Crypto/Photolyase_N_sf"/>
</dbReference>
<comment type="cofactor">
    <cofactor evidence="1">
        <name>(6R)-5,10-methylene-5,6,7,8-tetrahydrofolate</name>
        <dbReference type="ChEBI" id="CHEBI:15636"/>
    </cofactor>
</comment>
<evidence type="ECO:0000313" key="9">
    <source>
        <dbReference type="EMBL" id="OIR22355.1"/>
    </source>
</evidence>
<protein>
    <submittedName>
        <fullName evidence="9">Deoxyribodipyrimidine photolyase</fullName>
    </submittedName>
</protein>
<dbReference type="SUPFAM" id="SSF52425">
    <property type="entry name" value="Cryptochrome/photolyase, N-terminal domain"/>
    <property type="match status" value="1"/>
</dbReference>
<feature type="site" description="Electron transfer via tryptophanyl radical" evidence="6">
    <location>
        <position position="299"/>
    </location>
</feature>
<dbReference type="GO" id="GO:0003677">
    <property type="term" value="F:DNA binding"/>
    <property type="evidence" value="ECO:0007669"/>
    <property type="project" value="TreeGrafter"/>
</dbReference>
<evidence type="ECO:0000256" key="2">
    <source>
        <dbReference type="ARBA" id="ARBA00022630"/>
    </source>
</evidence>
<dbReference type="Gene3D" id="1.10.579.10">
    <property type="entry name" value="DNA Cyclobutane Dipyrimidine Photolyase, subunit A, domain 3"/>
    <property type="match status" value="1"/>
</dbReference>
<dbReference type="PANTHER" id="PTHR11455">
    <property type="entry name" value="CRYPTOCHROME"/>
    <property type="match status" value="1"/>
</dbReference>
<dbReference type="Proteomes" id="UP000183615">
    <property type="component" value="Unassembled WGS sequence"/>
</dbReference>
<dbReference type="PRINTS" id="PR00147">
    <property type="entry name" value="DNAPHOTLYASE"/>
</dbReference>
<dbReference type="GO" id="GO:0003904">
    <property type="term" value="F:deoxyribodipyrimidine photo-lyase activity"/>
    <property type="evidence" value="ECO:0007669"/>
    <property type="project" value="TreeGrafter"/>
</dbReference>
<keyword evidence="4 7" id="KW-0157">Chromophore</keyword>
<dbReference type="FunFam" id="1.10.579.10:FF:000003">
    <property type="entry name" value="Deoxyribodipyrimidine photo-lyase"/>
    <property type="match status" value="1"/>
</dbReference>
<dbReference type="Gene3D" id="3.40.50.620">
    <property type="entry name" value="HUPs"/>
    <property type="match status" value="1"/>
</dbReference>
<feature type="binding site" evidence="5">
    <location>
        <begin position="233"/>
        <end position="237"/>
    </location>
    <ligand>
        <name>FAD</name>
        <dbReference type="ChEBI" id="CHEBI:57692"/>
    </ligand>
</feature>
<evidence type="ECO:0000256" key="5">
    <source>
        <dbReference type="PIRSR" id="PIRSR602081-1"/>
    </source>
</evidence>
<reference evidence="9 10" key="1">
    <citation type="submission" date="2016-08" db="EMBL/GenBank/DDBJ databases">
        <title>New Insights into Marine Group III Euryarchaeota, from dark to light.</title>
        <authorList>
            <person name="Haro-Moreno J.M."/>
            <person name="Rodriguez-Valera F."/>
            <person name="Lopez-Garcia P."/>
            <person name="Moreira D."/>
            <person name="Martin-Cuadrado A.B."/>
        </authorList>
    </citation>
    <scope>NUCLEOTIDE SEQUENCE [LARGE SCALE GENOMIC DNA]</scope>
    <source>
        <strain evidence="9">CG-Epi2</strain>
    </source>
</reference>
<dbReference type="GO" id="GO:0006139">
    <property type="term" value="P:nucleobase-containing compound metabolic process"/>
    <property type="evidence" value="ECO:0007669"/>
    <property type="project" value="UniProtKB-ARBA"/>
</dbReference>
<evidence type="ECO:0000256" key="1">
    <source>
        <dbReference type="ARBA" id="ARBA00001932"/>
    </source>
</evidence>
<dbReference type="GO" id="GO:0071949">
    <property type="term" value="F:FAD binding"/>
    <property type="evidence" value="ECO:0007669"/>
    <property type="project" value="TreeGrafter"/>
</dbReference>
<dbReference type="InterPro" id="IPR036134">
    <property type="entry name" value="Crypto/Photolyase_FAD-like_sf"/>
</dbReference>
<comment type="cofactor">
    <cofactor evidence="5">
        <name>FAD</name>
        <dbReference type="ChEBI" id="CHEBI:57692"/>
    </cofactor>
    <text evidence="5">Binds 1 FAD per subunit.</text>
</comment>
<evidence type="ECO:0000256" key="6">
    <source>
        <dbReference type="PIRSR" id="PIRSR602081-2"/>
    </source>
</evidence>